<name>A0A1B1E0S6_9APIC</name>
<dbReference type="InterPro" id="IPR000504">
    <property type="entry name" value="RRM_dom"/>
</dbReference>
<dbReference type="Pfam" id="PF00076">
    <property type="entry name" value="RRM_1"/>
    <property type="match status" value="2"/>
</dbReference>
<feature type="domain" description="RRM" evidence="4">
    <location>
        <begin position="671"/>
        <end position="750"/>
    </location>
</feature>
<gene>
    <name evidence="5" type="ORF">PCOAH_00023920</name>
</gene>
<feature type="compositionally biased region" description="Basic and acidic residues" evidence="3">
    <location>
        <begin position="223"/>
        <end position="239"/>
    </location>
</feature>
<dbReference type="PANTHER" id="PTHR48024:SF56">
    <property type="entry name" value="HETEROGENEOUS NUCLEAR RIBONUCLEOPROTEIN A0"/>
    <property type="match status" value="1"/>
</dbReference>
<dbReference type="SUPFAM" id="SSF54928">
    <property type="entry name" value="RNA-binding domain, RBD"/>
    <property type="match status" value="2"/>
</dbReference>
<dbReference type="AlphaFoldDB" id="A0A1B1E0S6"/>
<dbReference type="InterPro" id="IPR050886">
    <property type="entry name" value="RNA-binding_reg"/>
</dbReference>
<feature type="compositionally biased region" description="Basic and acidic residues" evidence="3">
    <location>
        <begin position="49"/>
        <end position="60"/>
    </location>
</feature>
<dbReference type="KEGG" id="pcot:PCOAH_00023920"/>
<keyword evidence="1 2" id="KW-0694">RNA-binding</keyword>
<evidence type="ECO:0000313" key="6">
    <source>
        <dbReference type="Proteomes" id="UP000092716"/>
    </source>
</evidence>
<feature type="compositionally biased region" description="Basic and acidic residues" evidence="3">
    <location>
        <begin position="254"/>
        <end position="274"/>
    </location>
</feature>
<feature type="compositionally biased region" description="Basic and acidic residues" evidence="3">
    <location>
        <begin position="340"/>
        <end position="357"/>
    </location>
</feature>
<dbReference type="VEuPathDB" id="PlasmoDB:PCOAH_00023920"/>
<dbReference type="InterPro" id="IPR035979">
    <property type="entry name" value="RBD_domain_sf"/>
</dbReference>
<feature type="compositionally biased region" description="Basic and acidic residues" evidence="3">
    <location>
        <begin position="70"/>
        <end position="87"/>
    </location>
</feature>
<reference evidence="6" key="1">
    <citation type="submission" date="2016-06" db="EMBL/GenBank/DDBJ databases">
        <title>First high quality genome sequence of Plasmodium coatneyi using continuous long reads from single molecule, real-time sequencing.</title>
        <authorList>
            <person name="Chien J.-T."/>
            <person name="Pakala S.B."/>
            <person name="Geraldo J.A."/>
            <person name="Lapp S.A."/>
            <person name="Barnwell J.W."/>
            <person name="Kissinger J.C."/>
            <person name="Galinski M.R."/>
            <person name="Humphrey J.C."/>
        </authorList>
    </citation>
    <scope>NUCLEOTIDE SEQUENCE [LARGE SCALE GENOMIC DNA]</scope>
    <source>
        <strain evidence="6">Hackeri</strain>
    </source>
</reference>
<feature type="domain" description="RRM" evidence="4">
    <location>
        <begin position="372"/>
        <end position="449"/>
    </location>
</feature>
<dbReference type="OrthoDB" id="21467at2759"/>
<dbReference type="Proteomes" id="UP000092716">
    <property type="component" value="Chromosome 9"/>
</dbReference>
<dbReference type="SMART" id="SM00360">
    <property type="entry name" value="RRM"/>
    <property type="match status" value="2"/>
</dbReference>
<evidence type="ECO:0000256" key="3">
    <source>
        <dbReference type="SAM" id="MobiDB-lite"/>
    </source>
</evidence>
<keyword evidence="6" id="KW-1185">Reference proteome</keyword>
<proteinExistence type="predicted"/>
<organism evidence="5 6">
    <name type="scientific">Plasmodium coatneyi</name>
    <dbReference type="NCBI Taxonomy" id="208452"/>
    <lineage>
        <taxon>Eukaryota</taxon>
        <taxon>Sar</taxon>
        <taxon>Alveolata</taxon>
        <taxon>Apicomplexa</taxon>
        <taxon>Aconoidasida</taxon>
        <taxon>Haemosporida</taxon>
        <taxon>Plasmodiidae</taxon>
        <taxon>Plasmodium</taxon>
    </lineage>
</organism>
<dbReference type="PANTHER" id="PTHR48024">
    <property type="entry name" value="GEO13361P1-RELATED"/>
    <property type="match status" value="1"/>
</dbReference>
<dbReference type="RefSeq" id="XP_019915154.1">
    <property type="nucleotide sequence ID" value="XM_020059197.1"/>
</dbReference>
<evidence type="ECO:0000256" key="2">
    <source>
        <dbReference type="PROSITE-ProRule" id="PRU00176"/>
    </source>
</evidence>
<protein>
    <submittedName>
        <fullName evidence="5">Nucleic acid binding factor</fullName>
    </submittedName>
</protein>
<accession>A0A1B1E0S6</accession>
<dbReference type="Gene3D" id="3.30.70.330">
    <property type="match status" value="2"/>
</dbReference>
<dbReference type="GO" id="GO:0003723">
    <property type="term" value="F:RNA binding"/>
    <property type="evidence" value="ECO:0007669"/>
    <property type="project" value="UniProtKB-UniRule"/>
</dbReference>
<dbReference type="EMBL" id="CP016247">
    <property type="protein sequence ID" value="ANQ08459.1"/>
    <property type="molecule type" value="Genomic_DNA"/>
</dbReference>
<evidence type="ECO:0000259" key="4">
    <source>
        <dbReference type="PROSITE" id="PS50102"/>
    </source>
</evidence>
<dbReference type="PROSITE" id="PS50102">
    <property type="entry name" value="RRM"/>
    <property type="match status" value="2"/>
</dbReference>
<sequence length="761" mass="86001">MSTSDEIKKGGSPSEEGKGSFFFFKRNKGKDKGCSTDKAALAGGAPHNSSKERGEDHDLSKTGVQAEPAEVEHPKEEKGGKEKEKEKGKGKKGSNLPKGGKENGVEDVPKRKNTKRGTNRMSKTVSSSKERDPLNEPTRSPNAGDVSPESNNDKQKLVQSETKNLAEDASQMSNGPATVVDNTGNGSSREASRTPSKKHAAEVIKTTTEEQELDDDTTNSSSKEVDEDRHSVILQREEENFLAENCINTGSLDPSDKNEIDVQELNEHNNHSDDASNINKGKCEIDNRIKRKMHSLKQNEEKKKKKTGTDNAPSIASDSSDEEDGDSKGKFSDNSTNALFDKKGKDGAKEKKKNGSKEDHAVFADEALKGYPRIFVTRLPFEAGKKDLEKYFSKYGKIVDIYVSKNLSNNKNKGFGFVSFEKQSSMDKVLKDKLHIICGKEIVVDVASMRDSKTKHLFHLPSDHYLAKYPKNGKKSPSRTHDNLNNFNKYHNVYNKTTNIRDMSKNIDNNLVMQNFYNLCPTYNILGNRMNNKQIYKNNMPVPIFPPAGYNMDPAYFNNQQMPYQNCLDYMGNDYYWNMANYYNWNNMMFHNENLYNAKKMEYPYYVCNGQYMNQSPPPIVKNKLQRKNSPMEESMMKYPPNVLPGGSYRSPGQPFVRKLPGGDEWNKRGYKLFVTKLNSVTTIETLRNYFETFGEIIDIYMPNDVCTNRPRGIAFVTFLDNDCVKKILSNKNSKHIIDGKEVVVDLADPETKTKKNLCYP</sequence>
<feature type="compositionally biased region" description="Polar residues" evidence="3">
    <location>
        <begin position="170"/>
        <end position="189"/>
    </location>
</feature>
<feature type="compositionally biased region" description="Low complexity" evidence="3">
    <location>
        <begin position="10"/>
        <end position="24"/>
    </location>
</feature>
<dbReference type="InterPro" id="IPR012677">
    <property type="entry name" value="Nucleotide-bd_a/b_plait_sf"/>
</dbReference>
<feature type="compositionally biased region" description="Basic and acidic residues" evidence="3">
    <location>
        <begin position="99"/>
        <end position="110"/>
    </location>
</feature>
<evidence type="ECO:0000313" key="5">
    <source>
        <dbReference type="EMBL" id="ANQ08459.1"/>
    </source>
</evidence>
<feature type="region of interest" description="Disordered" evidence="3">
    <location>
        <begin position="1"/>
        <end position="357"/>
    </location>
</feature>
<evidence type="ECO:0000256" key="1">
    <source>
        <dbReference type="ARBA" id="ARBA00022884"/>
    </source>
</evidence>
<dbReference type="GeneID" id="30909120"/>